<dbReference type="SUPFAM" id="SSF48239">
    <property type="entry name" value="Terpenoid cyclases/Protein prenyltransferases"/>
    <property type="match status" value="1"/>
</dbReference>
<dbReference type="CDD" id="cd00684">
    <property type="entry name" value="Terpene_cyclase_plant_C1"/>
    <property type="match status" value="1"/>
</dbReference>
<dbReference type="AlphaFoldDB" id="A0A0E0KE03"/>
<evidence type="ECO:0000259" key="5">
    <source>
        <dbReference type="Pfam" id="PF03936"/>
    </source>
</evidence>
<dbReference type="InterPro" id="IPR036965">
    <property type="entry name" value="Terpene_synth_N_sf"/>
</dbReference>
<dbReference type="PANTHER" id="PTHR31225">
    <property type="entry name" value="OS04G0344100 PROTEIN-RELATED"/>
    <property type="match status" value="1"/>
</dbReference>
<sequence>MAASKAAAANQLEMNDVVNGGAGFDPSMWRDFFVTYTPPLSQACTHFFIFFKISFKTRTIDLYREHSEEQKRARAEQLAGEVRREMFDAGNGKKVSTMSTAEAATLVDTLERLGLDVRFRQEIGVLLGRLCCEEADSAASDDEDDDLHICALRFRLLRQHGLWLSPDVFDKFKDSSGSFSTSLCDDPKGLLSLYNAAHMAIPGETKLDDAIAFVRYHLEAMAMKGELRSPMAEQVARALDIPLPRFPRWLETMNYLTEYKEEDGHDNRLLELAKLDFELARSLHLKELKALSLWWRELYDSVKLSYARDRLVEFYFWICGVFHEEDYSRARIMLAKVFGFLSLMDDTYDVHATLDECHKLNEAIQRWEESAVSILPKYLRVFYIKLLSNFHEMEDSLEPYEKYRVSYARNAFKLSSAYYLREAKWSNDNYTPSFTEHLEVSIMSAYPLLAPAVLMGVHDDGDGAGAASKEAFEWVAAVPDMVSASGEVARFLNDVASYTVRKNRRDVASSVECYMAEHGVDGEAAVAAVAALAERAWRAINGAFVETVDAAPALMPAARLVVSLTRILEGFWLPTAIENQFSLAVT</sequence>
<dbReference type="InterPro" id="IPR050148">
    <property type="entry name" value="Terpene_synthase-like"/>
</dbReference>
<name>A0A0E0KE03_ORYPU</name>
<dbReference type="InterPro" id="IPR005630">
    <property type="entry name" value="Terpene_synthase_metal-bd"/>
</dbReference>
<dbReference type="PANTHER" id="PTHR31225:SF63">
    <property type="entry name" value="BETA-SELINENE SYNTHASE"/>
    <property type="match status" value="1"/>
</dbReference>
<reference evidence="6" key="1">
    <citation type="submission" date="2015-04" db="UniProtKB">
        <authorList>
            <consortium name="EnsemblPlants"/>
        </authorList>
    </citation>
    <scope>IDENTIFICATION</scope>
</reference>
<dbReference type="InterPro" id="IPR008949">
    <property type="entry name" value="Isoprenoid_synthase_dom_sf"/>
</dbReference>
<protein>
    <submittedName>
        <fullName evidence="6">Uncharacterized protein</fullName>
    </submittedName>
</protein>
<evidence type="ECO:0000313" key="6">
    <source>
        <dbReference type="EnsemblPlants" id="OPUNC03G17420.1"/>
    </source>
</evidence>
<dbReference type="Proteomes" id="UP000026962">
    <property type="component" value="Chromosome 3"/>
</dbReference>
<dbReference type="GO" id="GO:0010333">
    <property type="term" value="F:terpene synthase activity"/>
    <property type="evidence" value="ECO:0007669"/>
    <property type="project" value="InterPro"/>
</dbReference>
<dbReference type="InterPro" id="IPR044814">
    <property type="entry name" value="Terpene_cyclase_plant_C1"/>
</dbReference>
<evidence type="ECO:0000256" key="3">
    <source>
        <dbReference type="ARBA" id="ARBA00022723"/>
    </source>
</evidence>
<dbReference type="OMA" id="HLEAMAM"/>
<dbReference type="Gene3D" id="1.10.600.10">
    <property type="entry name" value="Farnesyl Diphosphate Synthase"/>
    <property type="match status" value="1"/>
</dbReference>
<dbReference type="Gene3D" id="1.50.10.130">
    <property type="entry name" value="Terpene synthase, N-terminal domain"/>
    <property type="match status" value="1"/>
</dbReference>
<dbReference type="Pfam" id="PF03936">
    <property type="entry name" value="Terpene_synth_C"/>
    <property type="match status" value="1"/>
</dbReference>
<reference evidence="6" key="2">
    <citation type="submission" date="2018-05" db="EMBL/GenBank/DDBJ databases">
        <title>OpunRS2 (Oryza punctata Reference Sequence Version 2).</title>
        <authorList>
            <person name="Zhang J."/>
            <person name="Kudrna D."/>
            <person name="Lee S."/>
            <person name="Talag J."/>
            <person name="Welchert J."/>
            <person name="Wing R.A."/>
        </authorList>
    </citation>
    <scope>NUCLEOTIDE SEQUENCE [LARGE SCALE GENOMIC DNA]</scope>
</reference>
<evidence type="ECO:0000313" key="7">
    <source>
        <dbReference type="Proteomes" id="UP000026962"/>
    </source>
</evidence>
<dbReference type="GO" id="GO:0000287">
    <property type="term" value="F:magnesium ion binding"/>
    <property type="evidence" value="ECO:0007669"/>
    <property type="project" value="InterPro"/>
</dbReference>
<comment type="cofactor">
    <cofactor evidence="1">
        <name>Mn(2+)</name>
        <dbReference type="ChEBI" id="CHEBI:29035"/>
    </cofactor>
</comment>
<dbReference type="InterPro" id="IPR008930">
    <property type="entry name" value="Terpenoid_cyclase/PrenylTrfase"/>
</dbReference>
<evidence type="ECO:0000256" key="1">
    <source>
        <dbReference type="ARBA" id="ARBA00001936"/>
    </source>
</evidence>
<dbReference type="InterPro" id="IPR001906">
    <property type="entry name" value="Terpene_synth_N"/>
</dbReference>
<dbReference type="Gramene" id="OPUNC03G17420.1">
    <property type="protein sequence ID" value="OPUNC03G17420.1"/>
    <property type="gene ID" value="OPUNC03G17420"/>
</dbReference>
<dbReference type="STRING" id="4537.A0A0E0KE03"/>
<evidence type="ECO:0000259" key="4">
    <source>
        <dbReference type="Pfam" id="PF01397"/>
    </source>
</evidence>
<organism evidence="6">
    <name type="scientific">Oryza punctata</name>
    <name type="common">Red rice</name>
    <dbReference type="NCBI Taxonomy" id="4537"/>
    <lineage>
        <taxon>Eukaryota</taxon>
        <taxon>Viridiplantae</taxon>
        <taxon>Streptophyta</taxon>
        <taxon>Embryophyta</taxon>
        <taxon>Tracheophyta</taxon>
        <taxon>Spermatophyta</taxon>
        <taxon>Magnoliopsida</taxon>
        <taxon>Liliopsida</taxon>
        <taxon>Poales</taxon>
        <taxon>Poaceae</taxon>
        <taxon>BOP clade</taxon>
        <taxon>Oryzoideae</taxon>
        <taxon>Oryzeae</taxon>
        <taxon>Oryzinae</taxon>
        <taxon>Oryza</taxon>
    </lineage>
</organism>
<dbReference type="Pfam" id="PF01397">
    <property type="entry name" value="Terpene_synth"/>
    <property type="match status" value="1"/>
</dbReference>
<keyword evidence="3" id="KW-0479">Metal-binding</keyword>
<accession>A0A0E0KE03</accession>
<dbReference type="InterPro" id="IPR034741">
    <property type="entry name" value="Terpene_cyclase-like_1_C"/>
</dbReference>
<dbReference type="eggNOG" id="ENOG502QUCN">
    <property type="taxonomic scope" value="Eukaryota"/>
</dbReference>
<feature type="domain" description="Terpene synthase N-terminal" evidence="4">
    <location>
        <begin position="65"/>
        <end position="239"/>
    </location>
</feature>
<evidence type="ECO:0000256" key="2">
    <source>
        <dbReference type="ARBA" id="ARBA00001946"/>
    </source>
</evidence>
<dbReference type="EnsemblPlants" id="OPUNC03G17420.1">
    <property type="protein sequence ID" value="OPUNC03G17420.1"/>
    <property type="gene ID" value="OPUNC03G17420"/>
</dbReference>
<dbReference type="HOGENOM" id="CLU_003125_7_0_1"/>
<proteinExistence type="predicted"/>
<dbReference type="SFLD" id="SFLDG01019">
    <property type="entry name" value="Terpene_Cyclase_Like_1_C_Termi"/>
    <property type="match status" value="1"/>
</dbReference>
<keyword evidence="7" id="KW-1185">Reference proteome</keyword>
<dbReference type="SFLD" id="SFLDS00005">
    <property type="entry name" value="Isoprenoid_Synthase_Type_I"/>
    <property type="match status" value="1"/>
</dbReference>
<comment type="cofactor">
    <cofactor evidence="2">
        <name>Mg(2+)</name>
        <dbReference type="ChEBI" id="CHEBI:18420"/>
    </cofactor>
</comment>
<dbReference type="SUPFAM" id="SSF48576">
    <property type="entry name" value="Terpenoid synthases"/>
    <property type="match status" value="1"/>
</dbReference>
<dbReference type="GO" id="GO:0016102">
    <property type="term" value="P:diterpenoid biosynthetic process"/>
    <property type="evidence" value="ECO:0007669"/>
    <property type="project" value="InterPro"/>
</dbReference>
<feature type="domain" description="Terpene synthase metal-binding" evidence="5">
    <location>
        <begin position="297"/>
        <end position="538"/>
    </location>
</feature>